<feature type="compositionally biased region" description="Polar residues" evidence="3">
    <location>
        <begin position="96"/>
        <end position="118"/>
    </location>
</feature>
<name>A0A915MYH0_MELJA</name>
<evidence type="ECO:0000256" key="1">
    <source>
        <dbReference type="ARBA" id="ARBA00004123"/>
    </source>
</evidence>
<evidence type="ECO:0000256" key="3">
    <source>
        <dbReference type="SAM" id="MobiDB-lite"/>
    </source>
</evidence>
<feature type="domain" description="Chromo" evidence="4">
    <location>
        <begin position="31"/>
        <end position="91"/>
    </location>
</feature>
<dbReference type="InterPro" id="IPR051219">
    <property type="entry name" value="Heterochromatin_chromo-domain"/>
</dbReference>
<feature type="compositionally biased region" description="Basic and acidic residues" evidence="3">
    <location>
        <begin position="128"/>
        <end position="155"/>
    </location>
</feature>
<dbReference type="InterPro" id="IPR016197">
    <property type="entry name" value="Chromo-like_dom_sf"/>
</dbReference>
<protein>
    <submittedName>
        <fullName evidence="6">Chromo domain-containing protein</fullName>
    </submittedName>
</protein>
<dbReference type="CDD" id="cd00024">
    <property type="entry name" value="CD_CSD"/>
    <property type="match status" value="1"/>
</dbReference>
<dbReference type="PANTHER" id="PTHR22812">
    <property type="entry name" value="CHROMOBOX PROTEIN"/>
    <property type="match status" value="1"/>
</dbReference>
<dbReference type="SMART" id="SM00298">
    <property type="entry name" value="CHROMO"/>
    <property type="match status" value="1"/>
</dbReference>
<evidence type="ECO:0000259" key="4">
    <source>
        <dbReference type="PROSITE" id="PS50013"/>
    </source>
</evidence>
<dbReference type="PROSITE" id="PS50013">
    <property type="entry name" value="CHROMO_2"/>
    <property type="match status" value="1"/>
</dbReference>
<feature type="compositionally biased region" description="Basic and acidic residues" evidence="3">
    <location>
        <begin position="243"/>
        <end position="267"/>
    </location>
</feature>
<keyword evidence="2" id="KW-0539">Nucleus</keyword>
<dbReference type="PROSITE" id="PS00598">
    <property type="entry name" value="CHROMO_1"/>
    <property type="match status" value="1"/>
</dbReference>
<dbReference type="InterPro" id="IPR023780">
    <property type="entry name" value="Chromo_domain"/>
</dbReference>
<organism evidence="5 6">
    <name type="scientific">Meloidogyne javanica</name>
    <name type="common">Root-knot nematode worm</name>
    <dbReference type="NCBI Taxonomy" id="6303"/>
    <lineage>
        <taxon>Eukaryota</taxon>
        <taxon>Metazoa</taxon>
        <taxon>Ecdysozoa</taxon>
        <taxon>Nematoda</taxon>
        <taxon>Chromadorea</taxon>
        <taxon>Rhabditida</taxon>
        <taxon>Tylenchina</taxon>
        <taxon>Tylenchomorpha</taxon>
        <taxon>Tylenchoidea</taxon>
        <taxon>Meloidogynidae</taxon>
        <taxon>Meloidogyninae</taxon>
        <taxon>Meloidogyne</taxon>
        <taxon>Meloidogyne incognita group</taxon>
    </lineage>
</organism>
<dbReference type="Pfam" id="PF00385">
    <property type="entry name" value="Chromo"/>
    <property type="match status" value="1"/>
</dbReference>
<sequence length="334" mass="37329">MDVDEEIDVVTNTDDVNGVVASGDDEDDKEYEVEKILKQKRERGKTLFLVRWRGYGPSDDSWEPQENLVDGAQDVLDAFLEEQAQLKKKGVKRLGSENNKTPQTAVESRVRNNVFQSWLDSDEDDEERLSVVDGKNDIKNDNDDKVKDENGDLELKLNTSGNSEDDKNKVNGKIVENGEVDGKGSVRKDNKKDSPPPPTDPEENGEDNSKAKAAISASLRRRSTTVEKTEVKNSVSNNISAKEVSKQKKNKNEREVDVDKEKGEKPSSEFRIDVMFRDNVGKLKLVANLGMTSECQITINAQLEKELAMFLKTKIKPGGPRKNKNIVSDDDSDG</sequence>
<keyword evidence="5" id="KW-1185">Reference proteome</keyword>
<reference evidence="6" key="1">
    <citation type="submission" date="2022-11" db="UniProtKB">
        <authorList>
            <consortium name="WormBaseParasite"/>
        </authorList>
    </citation>
    <scope>IDENTIFICATION</scope>
</reference>
<dbReference type="InterPro" id="IPR023779">
    <property type="entry name" value="Chromodomain_CS"/>
</dbReference>
<dbReference type="GO" id="GO:0005634">
    <property type="term" value="C:nucleus"/>
    <property type="evidence" value="ECO:0007669"/>
    <property type="project" value="UniProtKB-SubCell"/>
</dbReference>
<dbReference type="PRINTS" id="PR00504">
    <property type="entry name" value="CHROMODOMAIN"/>
</dbReference>
<evidence type="ECO:0000256" key="2">
    <source>
        <dbReference type="ARBA" id="ARBA00023242"/>
    </source>
</evidence>
<dbReference type="Proteomes" id="UP000887561">
    <property type="component" value="Unplaced"/>
</dbReference>
<dbReference type="InterPro" id="IPR017984">
    <property type="entry name" value="Chromo_dom_subgr"/>
</dbReference>
<dbReference type="InterPro" id="IPR000953">
    <property type="entry name" value="Chromo/chromo_shadow_dom"/>
</dbReference>
<feature type="compositionally biased region" description="Basic and acidic residues" evidence="3">
    <location>
        <begin position="180"/>
        <end position="194"/>
    </location>
</feature>
<dbReference type="WBParaSite" id="scaffold636_cov192.g1474">
    <property type="protein sequence ID" value="scaffold636_cov192.g1474"/>
    <property type="gene ID" value="scaffold636_cov192.g1474"/>
</dbReference>
<evidence type="ECO:0000313" key="6">
    <source>
        <dbReference type="WBParaSite" id="scaffold636_cov192.g1474"/>
    </source>
</evidence>
<comment type="subcellular location">
    <subcellularLocation>
        <location evidence="1">Nucleus</location>
    </subcellularLocation>
</comment>
<proteinExistence type="predicted"/>
<dbReference type="AlphaFoldDB" id="A0A915MYH0"/>
<accession>A0A915MYH0</accession>
<dbReference type="SUPFAM" id="SSF54160">
    <property type="entry name" value="Chromo domain-like"/>
    <property type="match status" value="1"/>
</dbReference>
<dbReference type="Gene3D" id="2.40.50.40">
    <property type="match status" value="1"/>
</dbReference>
<feature type="region of interest" description="Disordered" evidence="3">
    <location>
        <begin position="89"/>
        <end position="267"/>
    </location>
</feature>
<evidence type="ECO:0000313" key="5">
    <source>
        <dbReference type="Proteomes" id="UP000887561"/>
    </source>
</evidence>